<feature type="domain" description="Bacterial type II secretion system protein E" evidence="3">
    <location>
        <begin position="174"/>
        <end position="561"/>
    </location>
</feature>
<dbReference type="InterPro" id="IPR037257">
    <property type="entry name" value="T2SS_E_N_sf"/>
</dbReference>
<evidence type="ECO:0000313" key="5">
    <source>
        <dbReference type="EMBL" id="SVA52829.1"/>
    </source>
</evidence>
<dbReference type="PANTHER" id="PTHR30258:SF1">
    <property type="entry name" value="PROTEIN TRANSPORT PROTEIN HOFB HOMOLOG"/>
    <property type="match status" value="1"/>
</dbReference>
<dbReference type="AlphaFoldDB" id="A0A381WK38"/>
<dbReference type="Gene3D" id="3.40.50.300">
    <property type="entry name" value="P-loop containing nucleotide triphosphate hydrolases"/>
    <property type="match status" value="1"/>
</dbReference>
<dbReference type="InterPro" id="IPR027417">
    <property type="entry name" value="P-loop_NTPase"/>
</dbReference>
<sequence>MSILRLDDTSEQNILNMLMENKIINTEQMKQIESVSKEVGKTKLETALDRELTNENEIRKTLSESYSLPIVELKKYKLDDKLKKIIPFNYIEENSLVPFEFANNTLKIAIPDASKLSLMKNIKTITKMDPELFAATISDINNFINRIKSSDSKITNKEHKTSQVKKKPSVEEVEDDSGVIAFGNKIISEAITLGASDIHIEPYKTSSRIRYRIDGILKSIDQHTKYLNQNYPRVVARIKMLSNLDIAEKRKPQDGSHTFKHNDGEVDLRISILPTKHNERVVMRILSKEAGEKKLDELGFEKNDLAKLNKAITSPQGMVIVTGPTGSGKTTTLYSILKTISNPSINILTAEDPVEFEMEGIAQVAIREDINYTFDVALRSFLRQDPEVILIGEMRDKKTIDTALKASLTGHLVFSTLHTNNALGSIIRLLDMETPNYLISSALSLVVAQRLVRKLCPECKIVDDKITLKILNSIGIDSSQSSRARIYKSKGCNHCNQSGHKGRMGIYEILEINKDMKLGILQGKSQSELEVIAKKNNFRTMQNMAHELLLSGEFSFKEYERQIQSAELSLSEYEEQEKV</sequence>
<dbReference type="SUPFAM" id="SSF52540">
    <property type="entry name" value="P-loop containing nucleoside triphosphate hydrolases"/>
    <property type="match status" value="1"/>
</dbReference>
<dbReference type="SUPFAM" id="SSF160246">
    <property type="entry name" value="EspE N-terminal domain-like"/>
    <property type="match status" value="1"/>
</dbReference>
<evidence type="ECO:0008006" key="6">
    <source>
        <dbReference type="Google" id="ProtNLM"/>
    </source>
</evidence>
<gene>
    <name evidence="5" type="ORF">METZ01_LOCUS105683</name>
</gene>
<dbReference type="GO" id="GO:0005886">
    <property type="term" value="C:plasma membrane"/>
    <property type="evidence" value="ECO:0007669"/>
    <property type="project" value="TreeGrafter"/>
</dbReference>
<dbReference type="GO" id="GO:0016887">
    <property type="term" value="F:ATP hydrolysis activity"/>
    <property type="evidence" value="ECO:0007669"/>
    <property type="project" value="TreeGrafter"/>
</dbReference>
<evidence type="ECO:0000256" key="2">
    <source>
        <dbReference type="ARBA" id="ARBA00022840"/>
    </source>
</evidence>
<evidence type="ECO:0000259" key="3">
    <source>
        <dbReference type="Pfam" id="PF00437"/>
    </source>
</evidence>
<accession>A0A381WK38</accession>
<dbReference type="PANTHER" id="PTHR30258">
    <property type="entry name" value="TYPE II SECRETION SYSTEM PROTEIN GSPE-RELATED"/>
    <property type="match status" value="1"/>
</dbReference>
<name>A0A381WK38_9ZZZZ</name>
<dbReference type="Gene3D" id="3.30.300.160">
    <property type="entry name" value="Type II secretion system, protein E, N-terminal domain"/>
    <property type="match status" value="1"/>
</dbReference>
<dbReference type="Gene3D" id="3.30.450.90">
    <property type="match status" value="1"/>
</dbReference>
<dbReference type="CDD" id="cd01129">
    <property type="entry name" value="PulE-GspE-like"/>
    <property type="match status" value="1"/>
</dbReference>
<protein>
    <recommendedName>
        <fullName evidence="6">Bacterial type II secretion system protein E domain-containing protein</fullName>
    </recommendedName>
</protein>
<dbReference type="InterPro" id="IPR007831">
    <property type="entry name" value="T2SS_GspE_N"/>
</dbReference>
<keyword evidence="2" id="KW-0067">ATP-binding</keyword>
<reference evidence="5" key="1">
    <citation type="submission" date="2018-05" db="EMBL/GenBank/DDBJ databases">
        <authorList>
            <person name="Lanie J.A."/>
            <person name="Ng W.-L."/>
            <person name="Kazmierczak K.M."/>
            <person name="Andrzejewski T.M."/>
            <person name="Davidsen T.M."/>
            <person name="Wayne K.J."/>
            <person name="Tettelin H."/>
            <person name="Glass J.I."/>
            <person name="Rusch D."/>
            <person name="Podicherti R."/>
            <person name="Tsui H.-C.T."/>
            <person name="Winkler M.E."/>
        </authorList>
    </citation>
    <scope>NUCLEOTIDE SEQUENCE</scope>
</reference>
<organism evidence="5">
    <name type="scientific">marine metagenome</name>
    <dbReference type="NCBI Taxonomy" id="408172"/>
    <lineage>
        <taxon>unclassified sequences</taxon>
        <taxon>metagenomes</taxon>
        <taxon>ecological metagenomes</taxon>
    </lineage>
</organism>
<dbReference type="Pfam" id="PF05157">
    <property type="entry name" value="MshEN"/>
    <property type="match status" value="1"/>
</dbReference>
<keyword evidence="1" id="KW-0547">Nucleotide-binding</keyword>
<feature type="domain" description="Type II secretion system protein GspE N-terminal" evidence="4">
    <location>
        <begin position="66"/>
        <end position="150"/>
    </location>
</feature>
<dbReference type="InterPro" id="IPR001482">
    <property type="entry name" value="T2SS/T4SS_dom"/>
</dbReference>
<evidence type="ECO:0000256" key="1">
    <source>
        <dbReference type="ARBA" id="ARBA00022741"/>
    </source>
</evidence>
<dbReference type="GO" id="GO:0005524">
    <property type="term" value="F:ATP binding"/>
    <property type="evidence" value="ECO:0007669"/>
    <property type="project" value="UniProtKB-KW"/>
</dbReference>
<evidence type="ECO:0000259" key="4">
    <source>
        <dbReference type="Pfam" id="PF05157"/>
    </source>
</evidence>
<proteinExistence type="predicted"/>
<dbReference type="Pfam" id="PF00437">
    <property type="entry name" value="T2SSE"/>
    <property type="match status" value="1"/>
</dbReference>
<dbReference type="EMBL" id="UINC01012045">
    <property type="protein sequence ID" value="SVA52829.1"/>
    <property type="molecule type" value="Genomic_DNA"/>
</dbReference>